<name>A0AAV7BZ17_ENGPU</name>
<sequence>MRLYPGRGSASRALLQLPGIAMQTSSPRPPHCSCCCQGSIHRGAAVSPGSIHCSNTGNFGFTYGDCAATKQSFAKMGEKSGIC</sequence>
<organism evidence="1 2">
    <name type="scientific">Engystomops pustulosus</name>
    <name type="common">Tungara frog</name>
    <name type="synonym">Physalaemus pustulosus</name>
    <dbReference type="NCBI Taxonomy" id="76066"/>
    <lineage>
        <taxon>Eukaryota</taxon>
        <taxon>Metazoa</taxon>
        <taxon>Chordata</taxon>
        <taxon>Craniata</taxon>
        <taxon>Vertebrata</taxon>
        <taxon>Euteleostomi</taxon>
        <taxon>Amphibia</taxon>
        <taxon>Batrachia</taxon>
        <taxon>Anura</taxon>
        <taxon>Neobatrachia</taxon>
        <taxon>Hyloidea</taxon>
        <taxon>Leptodactylidae</taxon>
        <taxon>Leiuperinae</taxon>
        <taxon>Engystomops</taxon>
    </lineage>
</organism>
<evidence type="ECO:0000313" key="2">
    <source>
        <dbReference type="Proteomes" id="UP000824782"/>
    </source>
</evidence>
<comment type="caution">
    <text evidence="1">The sequence shown here is derived from an EMBL/GenBank/DDBJ whole genome shotgun (WGS) entry which is preliminary data.</text>
</comment>
<dbReference type="EMBL" id="WNYA01000004">
    <property type="protein sequence ID" value="KAG8577680.1"/>
    <property type="molecule type" value="Genomic_DNA"/>
</dbReference>
<keyword evidence="2" id="KW-1185">Reference proteome</keyword>
<protein>
    <submittedName>
        <fullName evidence="1">Uncharacterized protein</fullName>
    </submittedName>
</protein>
<accession>A0AAV7BZ17</accession>
<reference evidence="1" key="1">
    <citation type="thesis" date="2020" institute="ProQuest LLC" country="789 East Eisenhower Parkway, Ann Arbor, MI, USA">
        <title>Comparative Genomics and Chromosome Evolution.</title>
        <authorList>
            <person name="Mudd A.B."/>
        </authorList>
    </citation>
    <scope>NUCLEOTIDE SEQUENCE</scope>
    <source>
        <strain evidence="1">237g6f4</strain>
        <tissue evidence="1">Blood</tissue>
    </source>
</reference>
<evidence type="ECO:0000313" key="1">
    <source>
        <dbReference type="EMBL" id="KAG8577680.1"/>
    </source>
</evidence>
<gene>
    <name evidence="1" type="ORF">GDO81_010256</name>
</gene>
<proteinExistence type="predicted"/>
<dbReference type="AlphaFoldDB" id="A0AAV7BZ17"/>
<dbReference type="Proteomes" id="UP000824782">
    <property type="component" value="Unassembled WGS sequence"/>
</dbReference>